<evidence type="ECO:0000313" key="3">
    <source>
        <dbReference type="Proteomes" id="UP001196413"/>
    </source>
</evidence>
<gene>
    <name evidence="2" type="ORF">KIN20_004107</name>
</gene>
<evidence type="ECO:0000256" key="1">
    <source>
        <dbReference type="SAM" id="MobiDB-lite"/>
    </source>
</evidence>
<dbReference type="EMBL" id="JAHQIW010000548">
    <property type="protein sequence ID" value="KAJ1348735.1"/>
    <property type="molecule type" value="Genomic_DNA"/>
</dbReference>
<proteinExistence type="predicted"/>
<name>A0AAD5LYB1_PARTN</name>
<dbReference type="AlphaFoldDB" id="A0AAD5LYB1"/>
<sequence>MLNYGSQKRRVDKKKKFKKEKVLTQPSDQSRKQSDEHKDADKPASSETTSTSAEATASDAWSGPVQETIRTIDDDIDEFLDDLFE</sequence>
<feature type="compositionally biased region" description="Basic residues" evidence="1">
    <location>
        <begin position="7"/>
        <end position="19"/>
    </location>
</feature>
<organism evidence="2 3">
    <name type="scientific">Parelaphostrongylus tenuis</name>
    <name type="common">Meningeal worm</name>
    <dbReference type="NCBI Taxonomy" id="148309"/>
    <lineage>
        <taxon>Eukaryota</taxon>
        <taxon>Metazoa</taxon>
        <taxon>Ecdysozoa</taxon>
        <taxon>Nematoda</taxon>
        <taxon>Chromadorea</taxon>
        <taxon>Rhabditida</taxon>
        <taxon>Rhabditina</taxon>
        <taxon>Rhabditomorpha</taxon>
        <taxon>Strongyloidea</taxon>
        <taxon>Metastrongylidae</taxon>
        <taxon>Parelaphostrongylus</taxon>
    </lineage>
</organism>
<feature type="compositionally biased region" description="Low complexity" evidence="1">
    <location>
        <begin position="45"/>
        <end position="58"/>
    </location>
</feature>
<protein>
    <submittedName>
        <fullName evidence="2">Uncharacterized protein</fullName>
    </submittedName>
</protein>
<accession>A0AAD5LYB1</accession>
<keyword evidence="3" id="KW-1185">Reference proteome</keyword>
<feature type="compositionally biased region" description="Basic and acidic residues" evidence="1">
    <location>
        <begin position="29"/>
        <end position="44"/>
    </location>
</feature>
<evidence type="ECO:0000313" key="2">
    <source>
        <dbReference type="EMBL" id="KAJ1348735.1"/>
    </source>
</evidence>
<comment type="caution">
    <text evidence="2">The sequence shown here is derived from an EMBL/GenBank/DDBJ whole genome shotgun (WGS) entry which is preliminary data.</text>
</comment>
<feature type="region of interest" description="Disordered" evidence="1">
    <location>
        <begin position="1"/>
        <end position="72"/>
    </location>
</feature>
<dbReference type="Proteomes" id="UP001196413">
    <property type="component" value="Unassembled WGS sequence"/>
</dbReference>
<reference evidence="2" key="1">
    <citation type="submission" date="2021-06" db="EMBL/GenBank/DDBJ databases">
        <title>Parelaphostrongylus tenuis whole genome reference sequence.</title>
        <authorList>
            <person name="Garwood T.J."/>
            <person name="Larsen P.A."/>
            <person name="Fountain-Jones N.M."/>
            <person name="Garbe J.R."/>
            <person name="Macchietto M.G."/>
            <person name="Kania S.A."/>
            <person name="Gerhold R.W."/>
            <person name="Richards J.E."/>
            <person name="Wolf T.M."/>
        </authorList>
    </citation>
    <scope>NUCLEOTIDE SEQUENCE</scope>
    <source>
        <strain evidence="2">MNPRO001-30</strain>
        <tissue evidence="2">Meninges</tissue>
    </source>
</reference>